<reference evidence="2" key="2">
    <citation type="submission" date="2015-01" db="EMBL/GenBank/DDBJ databases">
        <title>Evolutionary Origins and Diversification of the Mycorrhizal Mutualists.</title>
        <authorList>
            <consortium name="DOE Joint Genome Institute"/>
            <consortium name="Mycorrhizal Genomics Consortium"/>
            <person name="Kohler A."/>
            <person name="Kuo A."/>
            <person name="Nagy L.G."/>
            <person name="Floudas D."/>
            <person name="Copeland A."/>
            <person name="Barry K.W."/>
            <person name="Cichocki N."/>
            <person name="Veneault-Fourrey C."/>
            <person name="LaButti K."/>
            <person name="Lindquist E.A."/>
            <person name="Lipzen A."/>
            <person name="Lundell T."/>
            <person name="Morin E."/>
            <person name="Murat C."/>
            <person name="Riley R."/>
            <person name="Ohm R."/>
            <person name="Sun H."/>
            <person name="Tunlid A."/>
            <person name="Henrissat B."/>
            <person name="Grigoriev I.V."/>
            <person name="Hibbett D.S."/>
            <person name="Martin F."/>
        </authorList>
    </citation>
    <scope>NUCLEOTIDE SEQUENCE [LARGE SCALE GENOMIC DNA]</scope>
    <source>
        <strain evidence="2">F 1598</strain>
    </source>
</reference>
<organism evidence="1 2">
    <name type="scientific">Piloderma croceum (strain F 1598)</name>
    <dbReference type="NCBI Taxonomy" id="765440"/>
    <lineage>
        <taxon>Eukaryota</taxon>
        <taxon>Fungi</taxon>
        <taxon>Dikarya</taxon>
        <taxon>Basidiomycota</taxon>
        <taxon>Agaricomycotina</taxon>
        <taxon>Agaricomycetes</taxon>
        <taxon>Agaricomycetidae</taxon>
        <taxon>Atheliales</taxon>
        <taxon>Atheliaceae</taxon>
        <taxon>Piloderma</taxon>
    </lineage>
</organism>
<dbReference type="InParanoid" id="A0A0C3FNH6"/>
<evidence type="ECO:0000313" key="1">
    <source>
        <dbReference type="EMBL" id="KIM80786.1"/>
    </source>
</evidence>
<dbReference type="EMBL" id="KN833002">
    <property type="protein sequence ID" value="KIM80786.1"/>
    <property type="molecule type" value="Genomic_DNA"/>
</dbReference>
<reference evidence="1 2" key="1">
    <citation type="submission" date="2014-04" db="EMBL/GenBank/DDBJ databases">
        <authorList>
            <consortium name="DOE Joint Genome Institute"/>
            <person name="Kuo A."/>
            <person name="Tarkka M."/>
            <person name="Buscot F."/>
            <person name="Kohler A."/>
            <person name="Nagy L.G."/>
            <person name="Floudas D."/>
            <person name="Copeland A."/>
            <person name="Barry K.W."/>
            <person name="Cichocki N."/>
            <person name="Veneault-Fourrey C."/>
            <person name="LaButti K."/>
            <person name="Lindquist E.A."/>
            <person name="Lipzen A."/>
            <person name="Lundell T."/>
            <person name="Morin E."/>
            <person name="Murat C."/>
            <person name="Sun H."/>
            <person name="Tunlid A."/>
            <person name="Henrissat B."/>
            <person name="Grigoriev I.V."/>
            <person name="Hibbett D.S."/>
            <person name="Martin F."/>
            <person name="Nordberg H.P."/>
            <person name="Cantor M.N."/>
            <person name="Hua S.X."/>
        </authorList>
    </citation>
    <scope>NUCLEOTIDE SEQUENCE [LARGE SCALE GENOMIC DNA]</scope>
    <source>
        <strain evidence="1 2">F 1598</strain>
    </source>
</reference>
<protein>
    <submittedName>
        <fullName evidence="1">Uncharacterized protein</fullName>
    </submittedName>
</protein>
<dbReference type="Proteomes" id="UP000054166">
    <property type="component" value="Unassembled WGS sequence"/>
</dbReference>
<keyword evidence="2" id="KW-1185">Reference proteome</keyword>
<gene>
    <name evidence="1" type="ORF">PILCRDRAFT_822057</name>
</gene>
<accession>A0A0C3FNH6</accession>
<dbReference type="STRING" id="765440.A0A0C3FNH6"/>
<name>A0A0C3FNH6_PILCF</name>
<dbReference type="HOGENOM" id="CLU_2832056_0_0_1"/>
<proteinExistence type="predicted"/>
<dbReference type="AlphaFoldDB" id="A0A0C3FNH6"/>
<evidence type="ECO:0000313" key="2">
    <source>
        <dbReference type="Proteomes" id="UP000054166"/>
    </source>
</evidence>
<sequence>MTISLAGVPRILENTLPRRLEVGDDDVEWTEEYEKYLRTTRININVRQVFPKGFDPGAGIEYNTKD</sequence>
<dbReference type="OrthoDB" id="6614653at2759"/>